<proteinExistence type="predicted"/>
<evidence type="ECO:0000313" key="2">
    <source>
        <dbReference type="Proteomes" id="UP000829476"/>
    </source>
</evidence>
<evidence type="ECO:0000313" key="1">
    <source>
        <dbReference type="EMBL" id="UNY98904.1"/>
    </source>
</evidence>
<dbReference type="Proteomes" id="UP000829476">
    <property type="component" value="Chromosome"/>
</dbReference>
<organism evidence="1 2">
    <name type="scientific">Zhouia spongiae</name>
    <dbReference type="NCBI Taxonomy" id="2202721"/>
    <lineage>
        <taxon>Bacteria</taxon>
        <taxon>Pseudomonadati</taxon>
        <taxon>Bacteroidota</taxon>
        <taxon>Flavobacteriia</taxon>
        <taxon>Flavobacteriales</taxon>
        <taxon>Flavobacteriaceae</taxon>
        <taxon>Zhouia</taxon>
    </lineage>
</organism>
<evidence type="ECO:0008006" key="3">
    <source>
        <dbReference type="Google" id="ProtNLM"/>
    </source>
</evidence>
<protein>
    <recommendedName>
        <fullName evidence="3">DUF3052 family protein</fullName>
    </recommendedName>
</protein>
<dbReference type="RefSeq" id="WP_242937307.1">
    <property type="nucleotide sequence ID" value="NZ_CP094326.1"/>
</dbReference>
<keyword evidence="2" id="KW-1185">Reference proteome</keyword>
<dbReference type="EMBL" id="CP094326">
    <property type="protein sequence ID" value="UNY98904.1"/>
    <property type="molecule type" value="Genomic_DNA"/>
</dbReference>
<sequence length="133" mass="15845">MKSIIKKLGIKGKSEILLLNVPDEFDRDFHTLEDIEVFESLIQITQIDYALYFAHDINEIERQFDTLRIKLKEDATLWIAFPKNSAEITKEYNWKPLNNNCFISVENLSINENWKAKRFRKLEYTKCKEIKNS</sequence>
<accession>A0ABY3YMW9</accession>
<name>A0ABY3YMW9_9FLAO</name>
<gene>
    <name evidence="1" type="ORF">MQE36_00775</name>
</gene>
<reference evidence="1 2" key="1">
    <citation type="journal article" date="2018" name="Int. J. Syst. Evol. Microbiol.">
        <title>Zhouia spongiae sp. nov., isolated from a marine sponge.</title>
        <authorList>
            <person name="Zhuang L."/>
            <person name="Lin B."/>
            <person name="Qin F."/>
            <person name="Luo L."/>
        </authorList>
    </citation>
    <scope>NUCLEOTIDE SEQUENCE [LARGE SCALE GENOMIC DNA]</scope>
    <source>
        <strain evidence="1 2">HN-Y44</strain>
    </source>
</reference>